<protein>
    <submittedName>
        <fullName evidence="8">Transducin beta-like protein 3 (WD repeat-containing protein SAZD)</fullName>
    </submittedName>
</protein>
<dbReference type="InterPro" id="IPR011992">
    <property type="entry name" value="EF-hand-dom_pair"/>
</dbReference>
<dbReference type="GO" id="GO:0030686">
    <property type="term" value="C:90S preribosome"/>
    <property type="evidence" value="ECO:0007669"/>
    <property type="project" value="TreeGrafter"/>
</dbReference>
<dbReference type="PANTHER" id="PTHR19854">
    <property type="entry name" value="TRANSDUCIN BETA-LIKE 3"/>
    <property type="match status" value="1"/>
</dbReference>
<reference evidence="6" key="1">
    <citation type="submission" date="2022-10" db="EMBL/GenBank/DDBJ databases">
        <authorList>
            <person name="Chen Y."/>
            <person name="Dougan E. K."/>
            <person name="Chan C."/>
            <person name="Rhodes N."/>
            <person name="Thang M."/>
        </authorList>
    </citation>
    <scope>NUCLEOTIDE SEQUENCE</scope>
</reference>
<keyword evidence="2" id="KW-0677">Repeat</keyword>
<dbReference type="Gene3D" id="1.10.238.10">
    <property type="entry name" value="EF-hand"/>
    <property type="match status" value="1"/>
</dbReference>
<evidence type="ECO:0000313" key="8">
    <source>
        <dbReference type="EMBL" id="CAL4760041.1"/>
    </source>
</evidence>
<dbReference type="SUPFAM" id="SSF50978">
    <property type="entry name" value="WD40 repeat-like"/>
    <property type="match status" value="1"/>
</dbReference>
<dbReference type="CDD" id="cd00051">
    <property type="entry name" value="EFh"/>
    <property type="match status" value="1"/>
</dbReference>
<reference evidence="7" key="2">
    <citation type="submission" date="2024-04" db="EMBL/GenBank/DDBJ databases">
        <authorList>
            <person name="Chen Y."/>
            <person name="Shah S."/>
            <person name="Dougan E. K."/>
            <person name="Thang M."/>
            <person name="Chan C."/>
        </authorList>
    </citation>
    <scope>NUCLEOTIDE SEQUENCE [LARGE SCALE GENOMIC DNA]</scope>
</reference>
<organism evidence="6">
    <name type="scientific">Cladocopium goreaui</name>
    <dbReference type="NCBI Taxonomy" id="2562237"/>
    <lineage>
        <taxon>Eukaryota</taxon>
        <taxon>Sar</taxon>
        <taxon>Alveolata</taxon>
        <taxon>Dinophyceae</taxon>
        <taxon>Suessiales</taxon>
        <taxon>Symbiodiniaceae</taxon>
        <taxon>Cladocopium</taxon>
    </lineage>
</organism>
<evidence type="ECO:0000256" key="3">
    <source>
        <dbReference type="PROSITE-ProRule" id="PRU00221"/>
    </source>
</evidence>
<dbReference type="InterPro" id="IPR015943">
    <property type="entry name" value="WD40/YVTN_repeat-like_dom_sf"/>
</dbReference>
<dbReference type="EMBL" id="CAMXCT030000030">
    <property type="protein sequence ID" value="CAL4760041.1"/>
    <property type="molecule type" value="Genomic_DNA"/>
</dbReference>
<dbReference type="PROSITE" id="PS00678">
    <property type="entry name" value="WD_REPEATS_1"/>
    <property type="match status" value="1"/>
</dbReference>
<dbReference type="GO" id="GO:0034511">
    <property type="term" value="F:U3 snoRNA binding"/>
    <property type="evidence" value="ECO:0007669"/>
    <property type="project" value="TreeGrafter"/>
</dbReference>
<dbReference type="GO" id="GO:0005730">
    <property type="term" value="C:nucleolus"/>
    <property type="evidence" value="ECO:0007669"/>
    <property type="project" value="TreeGrafter"/>
</dbReference>
<name>A0A9P1BFV9_9DINO</name>
<proteinExistence type="predicted"/>
<dbReference type="PANTHER" id="PTHR19854:SF15">
    <property type="entry name" value="TRANSDUCIN BETA-LIKE PROTEIN 3"/>
    <property type="match status" value="1"/>
</dbReference>
<dbReference type="GO" id="GO:0000480">
    <property type="term" value="P:endonucleolytic cleavage in 5'-ETS of tricistronic rRNA transcript (SSU-rRNA, 5.8S rRNA, LSU-rRNA)"/>
    <property type="evidence" value="ECO:0007669"/>
    <property type="project" value="TreeGrafter"/>
</dbReference>
<feature type="repeat" description="WD" evidence="3">
    <location>
        <begin position="373"/>
        <end position="414"/>
    </location>
</feature>
<dbReference type="EMBL" id="CAMXCT020000030">
    <property type="protein sequence ID" value="CAL1126104.1"/>
    <property type="molecule type" value="Genomic_DNA"/>
</dbReference>
<dbReference type="Proteomes" id="UP001152797">
    <property type="component" value="Unassembled WGS sequence"/>
</dbReference>
<feature type="domain" description="EF-hand" evidence="5">
    <location>
        <begin position="715"/>
        <end position="750"/>
    </location>
</feature>
<keyword evidence="9" id="KW-1185">Reference proteome</keyword>
<dbReference type="InterPro" id="IPR001680">
    <property type="entry name" value="WD40_rpt"/>
</dbReference>
<evidence type="ECO:0000256" key="1">
    <source>
        <dbReference type="ARBA" id="ARBA00022574"/>
    </source>
</evidence>
<evidence type="ECO:0000259" key="5">
    <source>
        <dbReference type="PROSITE" id="PS50222"/>
    </source>
</evidence>
<evidence type="ECO:0000256" key="2">
    <source>
        <dbReference type="ARBA" id="ARBA00022737"/>
    </source>
</evidence>
<evidence type="ECO:0000313" key="6">
    <source>
        <dbReference type="EMBL" id="CAI3972729.1"/>
    </source>
</evidence>
<sequence>MAGLCDEELHLVDAGCKEPTRRVVQEGDGVLTFAIDHSGLNACTSHRSGLLRHFTLGEKITLVRSWRGHEQVVADVSFDATGSLVATGSVDRTAKVWDFHGYFCTHNFKGHAGIVSLARFHPARLQLVTIADTEARLWDLESSACVGVMKNHLASISSMCFGRVKTQLFELVTGGRDQIVNVWDLQGKCSLVRSIPVFENVEGVMTVPTRHLRQQCKERSVFRGAFADWMRQDARLPAFIIFTVGNGGLIRAWNPLDGKSVASHASPHAAKGELRQIHCLDTAKGTKMVTIGEDLNFMMWSLPEFEVFSHIMGHNDEIVHVQLIPQITWPQEMDDEADAPAGGPLITADRFVCIANDEHPRVVSCEGFGAAMLRGHTDVVISCDVSVDGSWIATGGKDQVIKVWSASTCELAKSLAQSCSDMAGEQKQKRQCSLDLSEAGSAADQKGLTLSAKELEKVLGPGSTVKKSKVTVIAHSKEVNDVLVSPNNKLIASGGQDKLLRIWKFPEGDLLGECAQTGKSMHVAFRQPLALGACALAKAIDEAFGALLSLPSTKLWSLRLIMLPRSTTCWGPSESSLKRDSFNDLIRHKTIKKTNVPLLLMKANVMGRTAMLSFPAVGDYTHTTKGLSKGPKGLSDAKSWKPSASFRSFRSTSLSSIGMKSLRFSTSSQDGLGSIRQGTPVTEQRKGSAAGTARYGYMPPEAGRIDRKEVKLSRWLQSQVDDLYRKMDENADGRLTKLEAQHFFQKFGKISSSAMFSEVDENGDGEILPSEWRNFWEQVRGNGYSEEDISEELQQLMCGGVWVDFLDDRTVSVNSRSDATVRLWNLKDFRAIRSFQGHSSAVLRVAFLPNGMQLMTSSVDGLLKLWHIRTAECAGTFEEHSSKVWCIDLCGKRMVSGGADSKICVWRDTTEEMEKQRQDEKADLALKDSRIAMLVREGKVEAALTLALDLKRPGQMRQILLDHTMDTVGRSMFTG</sequence>
<evidence type="ECO:0000313" key="9">
    <source>
        <dbReference type="Proteomes" id="UP001152797"/>
    </source>
</evidence>
<evidence type="ECO:0000313" key="7">
    <source>
        <dbReference type="EMBL" id="CAL1126104.1"/>
    </source>
</evidence>
<dbReference type="InterPro" id="IPR020472">
    <property type="entry name" value="WD40_PAC1"/>
</dbReference>
<dbReference type="GO" id="GO:0000472">
    <property type="term" value="P:endonucleolytic cleavage to generate mature 5'-end of SSU-rRNA from (SSU-rRNA, 5.8S rRNA, LSU-rRNA)"/>
    <property type="evidence" value="ECO:0007669"/>
    <property type="project" value="TreeGrafter"/>
</dbReference>
<dbReference type="SUPFAM" id="SSF50998">
    <property type="entry name" value="Quinoprotein alcohol dehydrogenase-like"/>
    <property type="match status" value="1"/>
</dbReference>
<feature type="repeat" description="WD" evidence="3">
    <location>
        <begin position="835"/>
        <end position="876"/>
    </location>
</feature>
<feature type="compositionally biased region" description="Polar residues" evidence="4">
    <location>
        <begin position="667"/>
        <end position="682"/>
    </location>
</feature>
<dbReference type="SMART" id="SM00320">
    <property type="entry name" value="WD40"/>
    <property type="match status" value="7"/>
</dbReference>
<dbReference type="SMART" id="SM00054">
    <property type="entry name" value="EFh"/>
    <property type="match status" value="2"/>
</dbReference>
<dbReference type="Pfam" id="PF00400">
    <property type="entry name" value="WD40"/>
    <property type="match status" value="7"/>
</dbReference>
<dbReference type="PRINTS" id="PR00320">
    <property type="entry name" value="GPROTEINBRPT"/>
</dbReference>
<dbReference type="InterPro" id="IPR036322">
    <property type="entry name" value="WD40_repeat_dom_sf"/>
</dbReference>
<feature type="non-terminal residue" evidence="6">
    <location>
        <position position="1"/>
    </location>
</feature>
<keyword evidence="1 3" id="KW-0853">WD repeat</keyword>
<dbReference type="OrthoDB" id="408387at2759"/>
<comment type="caution">
    <text evidence="6">The sequence shown here is derived from an EMBL/GenBank/DDBJ whole genome shotgun (WGS) entry which is preliminary data.</text>
</comment>
<evidence type="ECO:0000256" key="4">
    <source>
        <dbReference type="SAM" id="MobiDB-lite"/>
    </source>
</evidence>
<dbReference type="InterPro" id="IPR002048">
    <property type="entry name" value="EF_hand_dom"/>
</dbReference>
<gene>
    <name evidence="6" type="ORF">C1SCF055_LOCUS1289</name>
</gene>
<dbReference type="EMBL" id="CAMXCT010000030">
    <property type="protein sequence ID" value="CAI3972729.1"/>
    <property type="molecule type" value="Genomic_DNA"/>
</dbReference>
<feature type="repeat" description="WD" evidence="3">
    <location>
        <begin position="472"/>
        <end position="513"/>
    </location>
</feature>
<dbReference type="AlphaFoldDB" id="A0A9P1BFV9"/>
<dbReference type="SUPFAM" id="SSF47473">
    <property type="entry name" value="EF-hand"/>
    <property type="match status" value="1"/>
</dbReference>
<feature type="domain" description="EF-hand" evidence="5">
    <location>
        <begin position="754"/>
        <end position="782"/>
    </location>
</feature>
<dbReference type="InterPro" id="IPR019775">
    <property type="entry name" value="WD40_repeat_CS"/>
</dbReference>
<dbReference type="PROSITE" id="PS50222">
    <property type="entry name" value="EF_HAND_2"/>
    <property type="match status" value="2"/>
</dbReference>
<dbReference type="PROSITE" id="PS50082">
    <property type="entry name" value="WD_REPEATS_2"/>
    <property type="match status" value="5"/>
</dbReference>
<dbReference type="PROSITE" id="PS50294">
    <property type="entry name" value="WD_REPEATS_REGION"/>
    <property type="match status" value="4"/>
</dbReference>
<dbReference type="InterPro" id="IPR011047">
    <property type="entry name" value="Quinoprotein_ADH-like_sf"/>
</dbReference>
<feature type="repeat" description="WD" evidence="3">
    <location>
        <begin position="66"/>
        <end position="98"/>
    </location>
</feature>
<dbReference type="Gene3D" id="2.130.10.10">
    <property type="entry name" value="YVTN repeat-like/Quinoprotein amine dehydrogenase"/>
    <property type="match status" value="4"/>
</dbReference>
<feature type="region of interest" description="Disordered" evidence="4">
    <location>
        <begin position="667"/>
        <end position="700"/>
    </location>
</feature>
<accession>A0A9P1BFV9</accession>
<feature type="repeat" description="WD" evidence="3">
    <location>
        <begin position="171"/>
        <end position="186"/>
    </location>
</feature>
<dbReference type="GO" id="GO:0005509">
    <property type="term" value="F:calcium ion binding"/>
    <property type="evidence" value="ECO:0007669"/>
    <property type="project" value="InterPro"/>
</dbReference>